<protein>
    <submittedName>
        <fullName evidence="1">Uncharacterized protein</fullName>
    </submittedName>
</protein>
<gene>
    <name evidence="1" type="ORF">GCM10025790_08140</name>
</gene>
<dbReference type="RefSeq" id="WP_345476802.1">
    <property type="nucleotide sequence ID" value="NZ_BAABLW010000005.1"/>
</dbReference>
<comment type="caution">
    <text evidence="1">The sequence shown here is derived from an EMBL/GenBank/DDBJ whole genome shotgun (WGS) entry which is preliminary data.</text>
</comment>
<dbReference type="Proteomes" id="UP001500368">
    <property type="component" value="Unassembled WGS sequence"/>
</dbReference>
<dbReference type="EMBL" id="BAABLW010000005">
    <property type="protein sequence ID" value="GAA4915523.1"/>
    <property type="molecule type" value="Genomic_DNA"/>
</dbReference>
<accession>A0ABP9FU38</accession>
<sequence>MPKFLVETTSTVTRQHLVEVFPDKLEGFRAETAATLAAKGSQHETLKAATNVITYREDEDRGKSTSILRVPDILTASEPTAEAPKDPAQEMSDQKVIRAWREIADHPFFKECYDADDSLLNAMLAKLTLWHENSGCVNCALNVNVPRVITADELREGQWAAVKPEGSDQWRVGEVRASSYFANTLVIGEKGYMPTHETVLLADAPEPEPTPELPTEPDDFERGARDAVEAMKAYFCNENEQVIFPELNSELLDQFADGAVHDALMDRRNRAGGGPLNVLHLPGTQEATQ</sequence>
<name>A0ABP9FU38_9MICC</name>
<organism evidence="1 2">
    <name type="scientific">Nesterenkonia rhizosphaerae</name>
    <dbReference type="NCBI Taxonomy" id="1348272"/>
    <lineage>
        <taxon>Bacteria</taxon>
        <taxon>Bacillati</taxon>
        <taxon>Actinomycetota</taxon>
        <taxon>Actinomycetes</taxon>
        <taxon>Micrococcales</taxon>
        <taxon>Micrococcaceae</taxon>
        <taxon>Nesterenkonia</taxon>
    </lineage>
</organism>
<reference evidence="2" key="1">
    <citation type="journal article" date="2019" name="Int. J. Syst. Evol. Microbiol.">
        <title>The Global Catalogue of Microorganisms (GCM) 10K type strain sequencing project: providing services to taxonomists for standard genome sequencing and annotation.</title>
        <authorList>
            <consortium name="The Broad Institute Genomics Platform"/>
            <consortium name="The Broad Institute Genome Sequencing Center for Infectious Disease"/>
            <person name="Wu L."/>
            <person name="Ma J."/>
        </authorList>
    </citation>
    <scope>NUCLEOTIDE SEQUENCE [LARGE SCALE GENOMIC DNA]</scope>
    <source>
        <strain evidence="2">JCM 19129</strain>
    </source>
</reference>
<keyword evidence="2" id="KW-1185">Reference proteome</keyword>
<evidence type="ECO:0000313" key="1">
    <source>
        <dbReference type="EMBL" id="GAA4915523.1"/>
    </source>
</evidence>
<proteinExistence type="predicted"/>
<evidence type="ECO:0000313" key="2">
    <source>
        <dbReference type="Proteomes" id="UP001500368"/>
    </source>
</evidence>